<evidence type="ECO:0000313" key="3">
    <source>
        <dbReference type="Proteomes" id="UP000518206"/>
    </source>
</evidence>
<feature type="compositionally biased region" description="Gly residues" evidence="1">
    <location>
        <begin position="7"/>
        <end position="17"/>
    </location>
</feature>
<dbReference type="PANTHER" id="PTHR36456:SF1">
    <property type="entry name" value="UPF0232 PROTEIN SCO3875"/>
    <property type="match status" value="1"/>
</dbReference>
<feature type="compositionally biased region" description="Pro residues" evidence="1">
    <location>
        <begin position="55"/>
        <end position="75"/>
    </location>
</feature>
<gene>
    <name evidence="2" type="ORF">FHR80_004151</name>
</gene>
<feature type="region of interest" description="Disordered" evidence="1">
    <location>
        <begin position="1"/>
        <end position="109"/>
    </location>
</feature>
<proteinExistence type="predicted"/>
<sequence length="276" mass="29279">MSSEGPRTGGTDGGTAGQGPDPLWTGPVPGLPAGHGDDLFSAGDEPVRRRRRSPTPRPPAGQTPPHPSDPPPPTPTDEDATPWVEKPFEADDVLPEPAPPKAPDGVPIGELVQLTPPALVAREALNRAKAAARARGYRPGQEPRRRPLDPPKGSAGKDARDPQTVGDTLARLLRDRGWVQDVSVGGVIGRWREVVGDQIADHCEPETFQDGVLTVRTDSTAWATQVRLLVPRLLLRLADDVGEGVVREVRVVGPSGPGFGRGPRSVPGRGPRDTWG</sequence>
<evidence type="ECO:0000256" key="1">
    <source>
        <dbReference type="SAM" id="MobiDB-lite"/>
    </source>
</evidence>
<feature type="region of interest" description="Disordered" evidence="1">
    <location>
        <begin position="254"/>
        <end position="276"/>
    </location>
</feature>
<protein>
    <submittedName>
        <fullName evidence="2">Putative nucleic acid-binding Zn ribbon protein</fullName>
    </submittedName>
</protein>
<dbReference type="PANTHER" id="PTHR36456">
    <property type="entry name" value="UPF0232 PROTEIN SCO3875"/>
    <property type="match status" value="1"/>
</dbReference>
<dbReference type="Proteomes" id="UP000518206">
    <property type="component" value="Unassembled WGS sequence"/>
</dbReference>
<name>A0A7W4YE36_9CELL</name>
<dbReference type="InterPro" id="IPR007922">
    <property type="entry name" value="DciA-like"/>
</dbReference>
<reference evidence="2 3" key="2">
    <citation type="submission" date="2020-08" db="EMBL/GenBank/DDBJ databases">
        <authorList>
            <person name="Partida-Martinez L."/>
            <person name="Huntemann M."/>
            <person name="Clum A."/>
            <person name="Wang J."/>
            <person name="Palaniappan K."/>
            <person name="Ritter S."/>
            <person name="Chen I.-M."/>
            <person name="Stamatis D."/>
            <person name="Reddy T."/>
            <person name="O'Malley R."/>
            <person name="Daum C."/>
            <person name="Shapiro N."/>
            <person name="Ivanova N."/>
            <person name="Kyrpides N."/>
            <person name="Woyke T."/>
        </authorList>
    </citation>
    <scope>NUCLEOTIDE SEQUENCE [LARGE SCALE GENOMIC DNA]</scope>
    <source>
        <strain evidence="2 3">RAS26</strain>
    </source>
</reference>
<feature type="region of interest" description="Disordered" evidence="1">
    <location>
        <begin position="130"/>
        <end position="164"/>
    </location>
</feature>
<dbReference type="EMBL" id="JACHVX010000008">
    <property type="protein sequence ID" value="MBB2925211.1"/>
    <property type="molecule type" value="Genomic_DNA"/>
</dbReference>
<accession>A0A7W4YE36</accession>
<dbReference type="AlphaFoldDB" id="A0A7W4YE36"/>
<dbReference type="RefSeq" id="WP_311702420.1">
    <property type="nucleotide sequence ID" value="NZ_JACHVX010000008.1"/>
</dbReference>
<reference evidence="2 3" key="1">
    <citation type="submission" date="2020-08" db="EMBL/GenBank/DDBJ databases">
        <title>The Agave Microbiome: Exploring the role of microbial communities in plant adaptations to desert environments.</title>
        <authorList>
            <person name="Partida-Martinez L.P."/>
        </authorList>
    </citation>
    <scope>NUCLEOTIDE SEQUENCE [LARGE SCALE GENOMIC DNA]</scope>
    <source>
        <strain evidence="2 3">RAS26</strain>
    </source>
</reference>
<organism evidence="2 3">
    <name type="scientific">Cellulomonas cellasea</name>
    <dbReference type="NCBI Taxonomy" id="43670"/>
    <lineage>
        <taxon>Bacteria</taxon>
        <taxon>Bacillati</taxon>
        <taxon>Actinomycetota</taxon>
        <taxon>Actinomycetes</taxon>
        <taxon>Micrococcales</taxon>
        <taxon>Cellulomonadaceae</taxon>
        <taxon>Cellulomonas</taxon>
    </lineage>
</organism>
<feature type="compositionally biased region" description="Basic and acidic residues" evidence="1">
    <location>
        <begin position="141"/>
        <end position="161"/>
    </location>
</feature>
<dbReference type="Pfam" id="PF05258">
    <property type="entry name" value="DciA"/>
    <property type="match status" value="1"/>
</dbReference>
<comment type="caution">
    <text evidence="2">The sequence shown here is derived from an EMBL/GenBank/DDBJ whole genome shotgun (WGS) entry which is preliminary data.</text>
</comment>
<evidence type="ECO:0000313" key="2">
    <source>
        <dbReference type="EMBL" id="MBB2925211.1"/>
    </source>
</evidence>